<feature type="domain" description="Glycosyltransferase 2-like" evidence="2">
    <location>
        <begin position="487"/>
        <end position="696"/>
    </location>
</feature>
<organism evidence="4 5">
    <name type="scientific">Serendipita indica (strain DSM 11827)</name>
    <name type="common">Root endophyte fungus</name>
    <name type="synonym">Piriformospora indica</name>
    <dbReference type="NCBI Taxonomy" id="1109443"/>
    <lineage>
        <taxon>Eukaryota</taxon>
        <taxon>Fungi</taxon>
        <taxon>Dikarya</taxon>
        <taxon>Basidiomycota</taxon>
        <taxon>Agaricomycotina</taxon>
        <taxon>Agaricomycetes</taxon>
        <taxon>Sebacinales</taxon>
        <taxon>Serendipitaceae</taxon>
        <taxon>Serendipita</taxon>
    </lineage>
</organism>
<dbReference type="PANTHER" id="PTHR35408:SF3">
    <property type="entry name" value="GLYCOSYLTRANSFERASE 2-LIKE DOMAIN-CONTAINING PROTEIN"/>
    <property type="match status" value="1"/>
</dbReference>
<gene>
    <name evidence="4" type="ORF">PIIN_02390</name>
</gene>
<feature type="domain" description="DUF7928" evidence="3">
    <location>
        <begin position="5"/>
        <end position="160"/>
    </location>
</feature>
<dbReference type="OrthoDB" id="38531at2759"/>
<feature type="transmembrane region" description="Helical" evidence="1">
    <location>
        <begin position="809"/>
        <end position="828"/>
    </location>
</feature>
<evidence type="ECO:0000259" key="3">
    <source>
        <dbReference type="Pfam" id="PF25550"/>
    </source>
</evidence>
<dbReference type="PANTHER" id="PTHR35408">
    <property type="entry name" value="CHROMOSOME 15, WHOLE GENOME SHOTGUN SEQUENCE"/>
    <property type="match status" value="1"/>
</dbReference>
<evidence type="ECO:0000259" key="2">
    <source>
        <dbReference type="Pfam" id="PF13632"/>
    </source>
</evidence>
<feature type="transmembrane region" description="Helical" evidence="1">
    <location>
        <begin position="716"/>
        <end position="737"/>
    </location>
</feature>
<keyword evidence="1" id="KW-0472">Membrane</keyword>
<proteinExistence type="predicted"/>
<dbReference type="OMA" id="GSAWIFT"/>
<dbReference type="InterPro" id="IPR029044">
    <property type="entry name" value="Nucleotide-diphossugar_trans"/>
</dbReference>
<feature type="transmembrane region" description="Helical" evidence="1">
    <location>
        <begin position="757"/>
        <end position="780"/>
    </location>
</feature>
<name>G4TB17_SERID</name>
<comment type="caution">
    <text evidence="4">The sequence shown here is derived from an EMBL/GenBank/DDBJ whole genome shotgun (WGS) entry which is preliminary data.</text>
</comment>
<feature type="transmembrane region" description="Helical" evidence="1">
    <location>
        <begin position="683"/>
        <end position="704"/>
    </location>
</feature>
<dbReference type="HOGENOM" id="CLU_008220_0_0_1"/>
<dbReference type="Proteomes" id="UP000007148">
    <property type="component" value="Unassembled WGS sequence"/>
</dbReference>
<reference evidence="4 5" key="1">
    <citation type="journal article" date="2011" name="PLoS Pathog.">
        <title>Endophytic Life Strategies Decoded by Genome and Transcriptome Analyses of the Mutualistic Root Symbiont Piriformospora indica.</title>
        <authorList>
            <person name="Zuccaro A."/>
            <person name="Lahrmann U."/>
            <person name="Guldener U."/>
            <person name="Langen G."/>
            <person name="Pfiffi S."/>
            <person name="Biedenkopf D."/>
            <person name="Wong P."/>
            <person name="Samans B."/>
            <person name="Grimm C."/>
            <person name="Basiewicz M."/>
            <person name="Murat C."/>
            <person name="Martin F."/>
            <person name="Kogel K.H."/>
        </authorList>
    </citation>
    <scope>NUCLEOTIDE SEQUENCE [LARGE SCALE GENOMIC DNA]</scope>
    <source>
        <strain evidence="4 5">DSM 11827</strain>
    </source>
</reference>
<protein>
    <submittedName>
        <fullName evidence="4">Uncharacterized protein</fullName>
    </submittedName>
</protein>
<keyword evidence="1" id="KW-1133">Transmembrane helix</keyword>
<evidence type="ECO:0000256" key="1">
    <source>
        <dbReference type="SAM" id="Phobius"/>
    </source>
</evidence>
<dbReference type="EMBL" id="CAFZ01000034">
    <property type="protein sequence ID" value="CCA68526.1"/>
    <property type="molecule type" value="Genomic_DNA"/>
</dbReference>
<evidence type="ECO:0000313" key="5">
    <source>
        <dbReference type="Proteomes" id="UP000007148"/>
    </source>
</evidence>
<dbReference type="eggNOG" id="ENOG502QTAT">
    <property type="taxonomic scope" value="Eukaryota"/>
</dbReference>
<dbReference type="Pfam" id="PF25550">
    <property type="entry name" value="DUF7928"/>
    <property type="match status" value="1"/>
</dbReference>
<sequence>MDYDAYDALLHHIFKQTQGDAWFKPAEETISTGVCLRVEPGVYRVFPYENPDLEPFETAIRALSPEVAVKVRSAAVHTAFTVMGPEDRSLQVDPTIRIQVLETMLDLGSAEKEQKAAFIRDERVMIVWSDSVDNIVASTLDLESRLLKLVWKSRNGATNTTSLTPLSGTSAFASTPSRMSLSATRKNTIMTGTDIELTEKAASMADNHDVISLKEKELEAGAKPAPRPTRTFAAIYIGIAVALSTFFVGSGVKIILMEWALDNDFIRFALLATVPLVFCIALFFSIQIVNTVSVVIGPIAQVYQNSKYFSAIPPVAPPKGVPERLPHVTIQMPVYKESLEQTIAPSIESIKKAMQTYARQGGTSSIFINDDGLQLLSEEDRELRMQFYAKQDIGFVARPPHGQNGFLRAGRFKKASNMNYGLALSMRAEEILLQLQAQEATKNPFGADVDGQEEEMDIEERALQMAIDETNGEAWAKGARHLRIGEIILIVDSDTQVPEDCFRDAARELAESPNVAIIQHASDVMQVAHHYFENAITYFTRRINQCISIDCANGNVAPFVGHNAFLRWSAVQEAAFIDPADGKKKMWSESNVSEDFDMALRLMMCGYIVRWATYSKGGFKEGVSLTADDELNRWQKYAYGCSELIFNPLYQWVYKGPINAQLRKFVWSDAPLHYKISMMSYMFSYYGIAAAFTLSFLNYIILGWELPVDGYYLHAFEIWLSCTVVFSGAGTISMTVVEYRLGLRSLFNAFWVNIKWIPFFFFFFGGLSLHLSGAVLAHLFSYNMTWAATKKEVEFSNFFKEVPKIFKRFWLSILISFLTIAMIIVLALPIMPRQWAIGGAGWAVIFPLAIQAGCHILYPIVLNPWLLLFTY</sequence>
<dbReference type="InterPro" id="IPR001173">
    <property type="entry name" value="Glyco_trans_2-like"/>
</dbReference>
<dbReference type="Pfam" id="PF13632">
    <property type="entry name" value="Glyco_trans_2_3"/>
    <property type="match status" value="1"/>
</dbReference>
<dbReference type="STRING" id="1109443.G4TB17"/>
<feature type="transmembrane region" description="Helical" evidence="1">
    <location>
        <begin position="233"/>
        <end position="256"/>
    </location>
</feature>
<feature type="transmembrane region" description="Helical" evidence="1">
    <location>
        <begin position="840"/>
        <end position="861"/>
    </location>
</feature>
<dbReference type="SUPFAM" id="SSF53448">
    <property type="entry name" value="Nucleotide-diphospho-sugar transferases"/>
    <property type="match status" value="1"/>
</dbReference>
<keyword evidence="1" id="KW-0812">Transmembrane</keyword>
<dbReference type="Gene3D" id="3.90.550.10">
    <property type="entry name" value="Spore Coat Polysaccharide Biosynthesis Protein SpsA, Chain A"/>
    <property type="match status" value="1"/>
</dbReference>
<feature type="transmembrane region" description="Helical" evidence="1">
    <location>
        <begin position="268"/>
        <end position="289"/>
    </location>
</feature>
<dbReference type="AlphaFoldDB" id="G4TB17"/>
<keyword evidence="5" id="KW-1185">Reference proteome</keyword>
<evidence type="ECO:0000313" key="4">
    <source>
        <dbReference type="EMBL" id="CCA68526.1"/>
    </source>
</evidence>
<dbReference type="InterPro" id="IPR057688">
    <property type="entry name" value="DUF7928"/>
</dbReference>
<dbReference type="InParanoid" id="G4TB17"/>
<accession>G4TB17</accession>